<dbReference type="GO" id="GO:0005737">
    <property type="term" value="C:cytoplasm"/>
    <property type="evidence" value="ECO:0007669"/>
    <property type="project" value="TreeGrafter"/>
</dbReference>
<dbReference type="Gene3D" id="1.20.5.990">
    <property type="entry name" value="Nemo cc2-lz domain - 1d5 darpin complex"/>
    <property type="match status" value="1"/>
</dbReference>
<dbReference type="InterPro" id="IPR032419">
    <property type="entry name" value="CC2-LZ_dom"/>
</dbReference>
<feature type="domain" description="NF-kappa-B essential modulator NEMO N-terminal" evidence="4">
    <location>
        <begin position="84"/>
        <end position="149"/>
    </location>
</feature>
<name>A0A1B6D738_9HEMI</name>
<evidence type="ECO:0000256" key="3">
    <source>
        <dbReference type="SAM" id="MobiDB-lite"/>
    </source>
</evidence>
<dbReference type="InterPro" id="IPR021063">
    <property type="entry name" value="NEMO_N"/>
</dbReference>
<feature type="coiled-coil region" evidence="2">
    <location>
        <begin position="450"/>
        <end position="529"/>
    </location>
</feature>
<evidence type="ECO:0000259" key="4">
    <source>
        <dbReference type="Pfam" id="PF11577"/>
    </source>
</evidence>
<evidence type="ECO:0008006" key="7">
    <source>
        <dbReference type="Google" id="ProtNLM"/>
    </source>
</evidence>
<dbReference type="InterPro" id="IPR051301">
    <property type="entry name" value="Optineurin/NFkB_EssMod"/>
</dbReference>
<keyword evidence="1 2" id="KW-0175">Coiled coil</keyword>
<feature type="region of interest" description="Disordered" evidence="3">
    <location>
        <begin position="536"/>
        <end position="555"/>
    </location>
</feature>
<dbReference type="EMBL" id="GEDC01015804">
    <property type="protein sequence ID" value="JAS21494.1"/>
    <property type="molecule type" value="Transcribed_RNA"/>
</dbReference>
<feature type="domain" description="NF-kappa-B essential modulator NEMO CC2-LZ" evidence="5">
    <location>
        <begin position="431"/>
        <end position="518"/>
    </location>
</feature>
<feature type="coiled-coil region" evidence="2">
    <location>
        <begin position="165"/>
        <end position="240"/>
    </location>
</feature>
<evidence type="ECO:0000256" key="2">
    <source>
        <dbReference type="SAM" id="Coils"/>
    </source>
</evidence>
<dbReference type="Pfam" id="PF16516">
    <property type="entry name" value="CC2-LZ"/>
    <property type="match status" value="1"/>
</dbReference>
<dbReference type="Pfam" id="PF11577">
    <property type="entry name" value="NEMO"/>
    <property type="match status" value="1"/>
</dbReference>
<sequence length="589" mass="68609">MMKMNQEIESISINTGNDDESFVILESSKNESSNSLMCDRSISWQPSLIQSTDYVSSPIESSQTHVQNQKFSICLSSMNMSPEDIQKKLHDVLKENVELKETLHQNNMAMKEQFSTLQTWQEEVLKVQKNHKEKFAETKTLILKLKADNQELRKGISGNMNLEKIKKLEEENNKLSTQITMLQEKLENQIQKEKRLFSQMQPSTKESELHKVVEQLTHQLEVAERARRQQTIDIERLTVQLSRTHNQLMSSQQQLTETQVTGSAVTNGKIDLDSRCQRYDQLIDQLSSTIKKEAERIVSMDTWIQMTLPSNNLQLEITELRKLLTEEQVQSVTRKENLNIALSSFQELLIDFKAVIQEMESLKEDIIAKEKHNKQYELIQKRTFREKIDSLTAQLVGKEEALAISERNLSSLQECIRLESENKGSLQSVQETKILKNKLEELGAVIVSKDQELTKKCDQLQELHKNLQKIREANELLKSQVSVYQTDFEAERRSREELVSEKTRLQDDLRHLQRRNKEILDELRMYQDGYFKENQRNFGHEQTPSPPKPFEEEVPPPKRFYCPNPECTMIFTTVEPLELHVGDCLNLKD</sequence>
<proteinExistence type="predicted"/>
<dbReference type="PANTHER" id="PTHR31553:SF1">
    <property type="entry name" value="NF-KAPPA-B ESSENTIAL MODULATOR"/>
    <property type="match status" value="1"/>
</dbReference>
<dbReference type="Gene3D" id="1.20.5.390">
    <property type="entry name" value="L1 transposable element, trimerization domain"/>
    <property type="match status" value="1"/>
</dbReference>
<protein>
    <recommendedName>
        <fullName evidence="7">NF-kappa-B essential modulator NEMO CC2-LZ domain-containing protein</fullName>
    </recommendedName>
</protein>
<accession>A0A1B6D738</accession>
<dbReference type="GO" id="GO:0005634">
    <property type="term" value="C:nucleus"/>
    <property type="evidence" value="ECO:0007669"/>
    <property type="project" value="TreeGrafter"/>
</dbReference>
<reference evidence="6" key="1">
    <citation type="submission" date="2015-12" db="EMBL/GenBank/DDBJ databases">
        <title>De novo transcriptome assembly of four potential Pierce s Disease insect vectors from Arizona vineyards.</title>
        <authorList>
            <person name="Tassone E.E."/>
        </authorList>
    </citation>
    <scope>NUCLEOTIDE SEQUENCE</scope>
</reference>
<dbReference type="GO" id="GO:0070530">
    <property type="term" value="F:K63-linked polyubiquitin modification-dependent protein binding"/>
    <property type="evidence" value="ECO:0007669"/>
    <property type="project" value="TreeGrafter"/>
</dbReference>
<organism evidence="6">
    <name type="scientific">Clastoptera arizonana</name>
    <name type="common">Arizona spittle bug</name>
    <dbReference type="NCBI Taxonomy" id="38151"/>
    <lineage>
        <taxon>Eukaryota</taxon>
        <taxon>Metazoa</taxon>
        <taxon>Ecdysozoa</taxon>
        <taxon>Arthropoda</taxon>
        <taxon>Hexapoda</taxon>
        <taxon>Insecta</taxon>
        <taxon>Pterygota</taxon>
        <taxon>Neoptera</taxon>
        <taxon>Paraneoptera</taxon>
        <taxon>Hemiptera</taxon>
        <taxon>Auchenorrhyncha</taxon>
        <taxon>Cercopoidea</taxon>
        <taxon>Clastopteridae</taxon>
        <taxon>Clastoptera</taxon>
    </lineage>
</organism>
<evidence type="ECO:0000256" key="1">
    <source>
        <dbReference type="ARBA" id="ARBA00023054"/>
    </source>
</evidence>
<dbReference type="PANTHER" id="PTHR31553">
    <property type="entry name" value="NF-KAPPA-B ESSENTIAL MODULATOR"/>
    <property type="match status" value="1"/>
</dbReference>
<dbReference type="AlphaFoldDB" id="A0A1B6D738"/>
<dbReference type="GO" id="GO:0043122">
    <property type="term" value="P:regulation of canonical NF-kappaB signal transduction"/>
    <property type="evidence" value="ECO:0007669"/>
    <property type="project" value="TreeGrafter"/>
</dbReference>
<evidence type="ECO:0000313" key="6">
    <source>
        <dbReference type="EMBL" id="JAS21494.1"/>
    </source>
</evidence>
<feature type="coiled-coil region" evidence="2">
    <location>
        <begin position="310"/>
        <end position="408"/>
    </location>
</feature>
<gene>
    <name evidence="6" type="ORF">g.36948</name>
</gene>
<evidence type="ECO:0000259" key="5">
    <source>
        <dbReference type="Pfam" id="PF16516"/>
    </source>
</evidence>